<gene>
    <name evidence="1" type="ORF">GDO81_001701</name>
</gene>
<dbReference type="Proteomes" id="UP000824782">
    <property type="component" value="Unassembled WGS sequence"/>
</dbReference>
<organism evidence="1 2">
    <name type="scientific">Engystomops pustulosus</name>
    <name type="common">Tungara frog</name>
    <name type="synonym">Physalaemus pustulosus</name>
    <dbReference type="NCBI Taxonomy" id="76066"/>
    <lineage>
        <taxon>Eukaryota</taxon>
        <taxon>Metazoa</taxon>
        <taxon>Chordata</taxon>
        <taxon>Craniata</taxon>
        <taxon>Vertebrata</taxon>
        <taxon>Euteleostomi</taxon>
        <taxon>Amphibia</taxon>
        <taxon>Batrachia</taxon>
        <taxon>Anura</taxon>
        <taxon>Neobatrachia</taxon>
        <taxon>Hyloidea</taxon>
        <taxon>Leptodactylidae</taxon>
        <taxon>Leiuperinae</taxon>
        <taxon>Engystomops</taxon>
    </lineage>
</organism>
<accession>A0AAV7DHE1</accession>
<reference evidence="1" key="1">
    <citation type="thesis" date="2020" institute="ProQuest LLC" country="789 East Eisenhower Parkway, Ann Arbor, MI, USA">
        <title>Comparative Genomics and Chromosome Evolution.</title>
        <authorList>
            <person name="Mudd A.B."/>
        </authorList>
    </citation>
    <scope>NUCLEOTIDE SEQUENCE</scope>
    <source>
        <strain evidence="1">237g6f4</strain>
        <tissue evidence="1">Blood</tissue>
    </source>
</reference>
<evidence type="ECO:0000313" key="1">
    <source>
        <dbReference type="EMBL" id="KAG8596002.1"/>
    </source>
</evidence>
<name>A0AAV7DHE1_ENGPU</name>
<protein>
    <submittedName>
        <fullName evidence="1">Uncharacterized protein</fullName>
    </submittedName>
</protein>
<dbReference type="AlphaFoldDB" id="A0AAV7DHE1"/>
<comment type="caution">
    <text evidence="1">The sequence shown here is derived from an EMBL/GenBank/DDBJ whole genome shotgun (WGS) entry which is preliminary data.</text>
</comment>
<keyword evidence="2" id="KW-1185">Reference proteome</keyword>
<evidence type="ECO:0000313" key="2">
    <source>
        <dbReference type="Proteomes" id="UP000824782"/>
    </source>
</evidence>
<dbReference type="EMBL" id="WNYA01000001">
    <property type="protein sequence ID" value="KAG8596002.1"/>
    <property type="molecule type" value="Genomic_DNA"/>
</dbReference>
<sequence length="164" mass="18267">MILHQLQHFQGASKYFSYLCQKGQLLEDLLHPNVQSFTSKATAPKPSNTTHFFETASERVSNWKIFSCAQHFALTGATCPLKVDGWIQKGRKTDENLRSTSLLSKMCHYFWPFQLSSTTAACSSWVPLVTGSSHNAEDCCDACRTTKSVCGSLELANRYCCGVI</sequence>
<proteinExistence type="predicted"/>